<keyword evidence="5" id="KW-0317">Glutathione biosynthesis</keyword>
<keyword evidence="7 10" id="KW-0067">ATP-binding</keyword>
<evidence type="ECO:0000256" key="5">
    <source>
        <dbReference type="ARBA" id="ARBA00022684"/>
    </source>
</evidence>
<dbReference type="PANTHER" id="PTHR34378">
    <property type="entry name" value="GLUTAMATE--CYSTEINE LIGASE, CHLOROPLASTIC"/>
    <property type="match status" value="1"/>
</dbReference>
<comment type="catalytic activity">
    <reaction evidence="10">
        <text>L-cysteine + L-glutamate + ATP = gamma-L-glutamyl-L-cysteine + ADP + phosphate + H(+)</text>
        <dbReference type="Rhea" id="RHEA:13285"/>
        <dbReference type="ChEBI" id="CHEBI:15378"/>
        <dbReference type="ChEBI" id="CHEBI:29985"/>
        <dbReference type="ChEBI" id="CHEBI:30616"/>
        <dbReference type="ChEBI" id="CHEBI:35235"/>
        <dbReference type="ChEBI" id="CHEBI:43474"/>
        <dbReference type="ChEBI" id="CHEBI:58173"/>
        <dbReference type="ChEBI" id="CHEBI:456216"/>
        <dbReference type="EC" id="6.3.2.2"/>
    </reaction>
</comment>
<evidence type="ECO:0000256" key="10">
    <source>
        <dbReference type="PIRNR" id="PIRNR017901"/>
    </source>
</evidence>
<dbReference type="InterPro" id="IPR006336">
    <property type="entry name" value="GCS2"/>
</dbReference>
<keyword evidence="4 10" id="KW-0436">Ligase</keyword>
<evidence type="ECO:0000256" key="4">
    <source>
        <dbReference type="ARBA" id="ARBA00022598"/>
    </source>
</evidence>
<gene>
    <name evidence="12" type="ORF">BXY39_2950</name>
</gene>
<evidence type="ECO:0000313" key="13">
    <source>
        <dbReference type="Proteomes" id="UP000271227"/>
    </source>
</evidence>
<dbReference type="Gene3D" id="3.30.590.20">
    <property type="match status" value="1"/>
</dbReference>
<evidence type="ECO:0000256" key="6">
    <source>
        <dbReference type="ARBA" id="ARBA00022741"/>
    </source>
</evidence>
<reference evidence="12 13" key="1">
    <citation type="submission" date="2018-10" db="EMBL/GenBank/DDBJ databases">
        <title>Genomic Encyclopedia of Archaeal and Bacterial Type Strains, Phase II (KMG-II): from individual species to whole genera.</title>
        <authorList>
            <person name="Goeker M."/>
        </authorList>
    </citation>
    <scope>NUCLEOTIDE SEQUENCE [LARGE SCALE GENOMIC DNA]</scope>
    <source>
        <strain evidence="12 13">DSM 25217</strain>
    </source>
</reference>
<comment type="similarity">
    <text evidence="10">Belongs to the glutamate--cysteine ligase type 2 family. EgtA subfamily.</text>
</comment>
<evidence type="ECO:0000256" key="3">
    <source>
        <dbReference type="ARBA" id="ARBA00011153"/>
    </source>
</evidence>
<dbReference type="Pfam" id="PF04107">
    <property type="entry name" value="GCS2"/>
    <property type="match status" value="1"/>
</dbReference>
<dbReference type="InParanoid" id="A0A3M0CCE3"/>
<dbReference type="EMBL" id="REFR01000013">
    <property type="protein sequence ID" value="RMB04679.1"/>
    <property type="molecule type" value="Genomic_DNA"/>
</dbReference>
<dbReference type="OrthoDB" id="9780152at2"/>
<dbReference type="GO" id="GO:0005524">
    <property type="term" value="F:ATP binding"/>
    <property type="evidence" value="ECO:0007669"/>
    <property type="project" value="UniProtKB-UniRule"/>
</dbReference>
<dbReference type="GO" id="GO:0006750">
    <property type="term" value="P:glutathione biosynthetic process"/>
    <property type="evidence" value="ECO:0007669"/>
    <property type="project" value="UniProtKB-UniRule"/>
</dbReference>
<name>A0A3M0CCE3_9PROT</name>
<dbReference type="PIRSF" id="PIRSF017901">
    <property type="entry name" value="GCL"/>
    <property type="match status" value="1"/>
</dbReference>
<evidence type="ECO:0000256" key="11">
    <source>
        <dbReference type="PIRSR" id="PIRSR017901-50"/>
    </source>
</evidence>
<comment type="pathway">
    <text evidence="1">Sulfur metabolism; glutathione biosynthesis; glutathione from L-cysteine and L-glutamate: step 1/2.</text>
</comment>
<comment type="similarity">
    <text evidence="2">Belongs to the carboxylate-amine ligase family. Glutamate--cysteine ligase type 2 subfamily.</text>
</comment>
<evidence type="ECO:0000256" key="8">
    <source>
        <dbReference type="ARBA" id="ARBA00022946"/>
    </source>
</evidence>
<feature type="disulfide bond" evidence="11">
    <location>
        <begin position="112"/>
        <end position="332"/>
    </location>
</feature>
<dbReference type="GO" id="GO:0004357">
    <property type="term" value="F:glutamate-cysteine ligase activity"/>
    <property type="evidence" value="ECO:0007669"/>
    <property type="project" value="UniProtKB-UniRule"/>
</dbReference>
<proteinExistence type="inferred from homology"/>
<evidence type="ECO:0000256" key="2">
    <source>
        <dbReference type="ARBA" id="ARBA00010253"/>
    </source>
</evidence>
<accession>A0A3M0CCE3</accession>
<keyword evidence="9 11" id="KW-1015">Disulfide bond</keyword>
<dbReference type="InterPro" id="IPR035434">
    <property type="entry name" value="GCL_bact_plant"/>
</dbReference>
<dbReference type="NCBIfam" id="TIGR01436">
    <property type="entry name" value="glu_cys_lig_pln"/>
    <property type="match status" value="1"/>
</dbReference>
<protein>
    <recommendedName>
        <fullName evidence="10">Glutamate--cysteine ligase</fullName>
        <ecNumber evidence="10">6.3.2.2</ecNumber>
    </recommendedName>
</protein>
<evidence type="ECO:0000256" key="7">
    <source>
        <dbReference type="ARBA" id="ARBA00022840"/>
    </source>
</evidence>
<organism evidence="12 13">
    <name type="scientific">Eilatimonas milleporae</name>
    <dbReference type="NCBI Taxonomy" id="911205"/>
    <lineage>
        <taxon>Bacteria</taxon>
        <taxon>Pseudomonadati</taxon>
        <taxon>Pseudomonadota</taxon>
        <taxon>Alphaproteobacteria</taxon>
        <taxon>Kordiimonadales</taxon>
        <taxon>Kordiimonadaceae</taxon>
        <taxon>Eilatimonas</taxon>
    </lineage>
</organism>
<comment type="subunit">
    <text evidence="3">Homodimer or monomer when oxidized or reduced, respectively.</text>
</comment>
<dbReference type="InterPro" id="IPR011556">
    <property type="entry name" value="Glut_cys_lig_pln_type"/>
</dbReference>
<dbReference type="Proteomes" id="UP000271227">
    <property type="component" value="Unassembled WGS sequence"/>
</dbReference>
<evidence type="ECO:0000256" key="9">
    <source>
        <dbReference type="ARBA" id="ARBA00023157"/>
    </source>
</evidence>
<dbReference type="SUPFAM" id="SSF55931">
    <property type="entry name" value="Glutamine synthetase/guanido kinase"/>
    <property type="match status" value="1"/>
</dbReference>
<keyword evidence="13" id="KW-1185">Reference proteome</keyword>
<dbReference type="InterPro" id="IPR014746">
    <property type="entry name" value="Gln_synth/guanido_kin_cat_dom"/>
</dbReference>
<comment type="caution">
    <text evidence="12">The sequence shown here is derived from an EMBL/GenBank/DDBJ whole genome shotgun (WGS) entry which is preliminary data.</text>
</comment>
<evidence type="ECO:0000313" key="12">
    <source>
        <dbReference type="EMBL" id="RMB04679.1"/>
    </source>
</evidence>
<dbReference type="PANTHER" id="PTHR34378:SF1">
    <property type="entry name" value="GLUTAMATE--CYSTEINE LIGASE, CHLOROPLASTIC"/>
    <property type="match status" value="1"/>
</dbReference>
<dbReference type="RefSeq" id="WP_121939589.1">
    <property type="nucleotide sequence ID" value="NZ_REFR01000013.1"/>
</dbReference>
<evidence type="ECO:0000256" key="1">
    <source>
        <dbReference type="ARBA" id="ARBA00005006"/>
    </source>
</evidence>
<keyword evidence="6 10" id="KW-0547">Nucleotide-binding</keyword>
<dbReference type="AlphaFoldDB" id="A0A3M0CCE3"/>
<keyword evidence="8" id="KW-0809">Transit peptide</keyword>
<sequence>MSETETHIHSKAELVAHLEDGRAPDRGTWRIGSEHEKFVYHRADNSPLTYAGGDGRPGIRDVLNAFAARGWTPVTEDGNIIAAVQNGASITLEPGGQFELSGAPLENIHQTCDETSSHLRMAREIGEDLNIGFLGLGFHPTLKREDVPVMPKARYDIMRAYMPTRGTLGLDMMLRTCTVQVNLDFADEADMVEKFRVSLALQPFATALFANSPFREGRPSGFKSLRSHVWTDTDPDRTGMLGFVFEDGMGFERYVDHVLDVPMYFVRRGGRYIDAAGQSFRDFLDGRLPALPGEKPTMEDWKDHMTTLFPEVRLKTFLEMRGADGGPWSRLCALPALWVGLLYDADAQRAAWDLVRDWPLGEISALRDAVPKGGMATPFRGRAVIDWARDILDIADRGLKARGRLSASGDSEQGYLKPLWDTVENGESPAKRLLRLYDTEWAGDAARVFEAERY</sequence>
<comment type="function">
    <text evidence="10">Catalyzes the synthesis of gamma-glutamylcysteine (gamma-GC).</text>
</comment>
<dbReference type="EC" id="6.3.2.2" evidence="10"/>